<keyword evidence="10" id="KW-1185">Reference proteome</keyword>
<proteinExistence type="predicted"/>
<dbReference type="InterPro" id="IPR036638">
    <property type="entry name" value="HLH_DNA-bd_sf"/>
</dbReference>
<comment type="caution">
    <text evidence="9">The sequence shown here is derived from an EMBL/GenBank/DDBJ whole genome shotgun (WGS) entry which is preliminary data.</text>
</comment>
<dbReference type="PROSITE" id="PS50888">
    <property type="entry name" value="BHLH"/>
    <property type="match status" value="1"/>
</dbReference>
<evidence type="ECO:0000259" key="8">
    <source>
        <dbReference type="PROSITE" id="PS50888"/>
    </source>
</evidence>
<dbReference type="GO" id="GO:0005634">
    <property type="term" value="C:nucleus"/>
    <property type="evidence" value="ECO:0007669"/>
    <property type="project" value="UniProtKB-SubCell"/>
</dbReference>
<keyword evidence="2" id="KW-0805">Transcription regulation</keyword>
<dbReference type="EMBL" id="JAANIU010001276">
    <property type="protein sequence ID" value="KAG1567928.1"/>
    <property type="molecule type" value="Genomic_DNA"/>
</dbReference>
<dbReference type="GO" id="GO:0046983">
    <property type="term" value="F:protein dimerization activity"/>
    <property type="evidence" value="ECO:0007669"/>
    <property type="project" value="InterPro"/>
</dbReference>
<feature type="region of interest" description="Disordered" evidence="7">
    <location>
        <begin position="116"/>
        <end position="141"/>
    </location>
</feature>
<evidence type="ECO:0000313" key="10">
    <source>
        <dbReference type="Proteomes" id="UP000740926"/>
    </source>
</evidence>
<accession>A0A9P6Z0F7</accession>
<dbReference type="Gene3D" id="4.10.280.10">
    <property type="entry name" value="Helix-loop-helix DNA-binding domain"/>
    <property type="match status" value="1"/>
</dbReference>
<keyword evidence="5" id="KW-0539">Nucleus</keyword>
<organism evidence="9 10">
    <name type="scientific">Rhizopus delemar</name>
    <dbReference type="NCBI Taxonomy" id="936053"/>
    <lineage>
        <taxon>Eukaryota</taxon>
        <taxon>Fungi</taxon>
        <taxon>Fungi incertae sedis</taxon>
        <taxon>Mucoromycota</taxon>
        <taxon>Mucoromycotina</taxon>
        <taxon>Mucoromycetes</taxon>
        <taxon>Mucorales</taxon>
        <taxon>Mucorineae</taxon>
        <taxon>Rhizopodaceae</taxon>
        <taxon>Rhizopus</taxon>
    </lineage>
</organism>
<name>A0A9P6Z0F7_9FUNG</name>
<dbReference type="Pfam" id="PF00010">
    <property type="entry name" value="HLH"/>
    <property type="match status" value="1"/>
</dbReference>
<keyword evidence="4" id="KW-0804">Transcription</keyword>
<evidence type="ECO:0000313" key="9">
    <source>
        <dbReference type="EMBL" id="KAG1567928.1"/>
    </source>
</evidence>
<comment type="subcellular location">
    <subcellularLocation>
        <location evidence="1">Nucleus</location>
    </subcellularLocation>
</comment>
<dbReference type="SUPFAM" id="SSF47459">
    <property type="entry name" value="HLH, helix-loop-helix DNA-binding domain"/>
    <property type="match status" value="1"/>
</dbReference>
<evidence type="ECO:0000256" key="3">
    <source>
        <dbReference type="ARBA" id="ARBA00023125"/>
    </source>
</evidence>
<evidence type="ECO:0000256" key="1">
    <source>
        <dbReference type="ARBA" id="ARBA00004123"/>
    </source>
</evidence>
<dbReference type="GO" id="GO:0000978">
    <property type="term" value="F:RNA polymerase II cis-regulatory region sequence-specific DNA binding"/>
    <property type="evidence" value="ECO:0007669"/>
    <property type="project" value="TreeGrafter"/>
</dbReference>
<reference evidence="9 10" key="1">
    <citation type="journal article" date="2020" name="Microb. Genom.">
        <title>Genetic diversity of clinical and environmental Mucorales isolates obtained from an investigation of mucormycosis cases among solid organ transplant recipients.</title>
        <authorList>
            <person name="Nguyen M.H."/>
            <person name="Kaul D."/>
            <person name="Muto C."/>
            <person name="Cheng S.J."/>
            <person name="Richter R.A."/>
            <person name="Bruno V.M."/>
            <person name="Liu G."/>
            <person name="Beyhan S."/>
            <person name="Sundermann A.J."/>
            <person name="Mounaud S."/>
            <person name="Pasculle A.W."/>
            <person name="Nierman W.C."/>
            <person name="Driscoll E."/>
            <person name="Cumbie R."/>
            <person name="Clancy C.J."/>
            <person name="Dupont C.L."/>
        </authorList>
    </citation>
    <scope>NUCLEOTIDE SEQUENCE [LARGE SCALE GENOMIC DNA]</scope>
    <source>
        <strain evidence="9 10">GL24</strain>
    </source>
</reference>
<feature type="coiled-coil region" evidence="6">
    <location>
        <begin position="189"/>
        <end position="216"/>
    </location>
</feature>
<dbReference type="Proteomes" id="UP000740926">
    <property type="component" value="Unassembled WGS sequence"/>
</dbReference>
<dbReference type="InterPro" id="IPR052207">
    <property type="entry name" value="Max-like/E-box_TFs"/>
</dbReference>
<dbReference type="SMART" id="SM00353">
    <property type="entry name" value="HLH"/>
    <property type="match status" value="1"/>
</dbReference>
<dbReference type="PANTHER" id="PTHR15741:SF27">
    <property type="entry name" value="TRANSCRIPTION FACTOR AP-4"/>
    <property type="match status" value="1"/>
</dbReference>
<dbReference type="PANTHER" id="PTHR15741">
    <property type="entry name" value="BASIC HELIX-LOOP-HELIX ZIP TRANSCRIPTION FACTOR"/>
    <property type="match status" value="1"/>
</dbReference>
<evidence type="ECO:0000256" key="6">
    <source>
        <dbReference type="SAM" id="Coils"/>
    </source>
</evidence>
<dbReference type="GO" id="GO:0000981">
    <property type="term" value="F:DNA-binding transcription factor activity, RNA polymerase II-specific"/>
    <property type="evidence" value="ECO:0007669"/>
    <property type="project" value="TreeGrafter"/>
</dbReference>
<sequence length="226" mass="26092">MNYTSNDELYYLTEDCQLNDANSLKKPIARQTQHFDPLLNQITYVDTLNEKEHQPFQPSPSTQTHNPVSLDYLLSVDDNESNEWYPLPPSNDSNGSANTCYKGKYKLLESYHPYKALNPPQKNTKTHRRRKQPHELLSEEQKKANHIASEQKRRQNIKIGLDQLIDIVPSLNHGNRSEALILQKSVEHIQCLISLKNELKTQLRDLQDALGDTNYEESSDDETYGL</sequence>
<keyword evidence="6" id="KW-0175">Coiled coil</keyword>
<evidence type="ECO:0000256" key="4">
    <source>
        <dbReference type="ARBA" id="ARBA00023163"/>
    </source>
</evidence>
<feature type="domain" description="BHLH" evidence="8">
    <location>
        <begin position="141"/>
        <end position="192"/>
    </location>
</feature>
<evidence type="ECO:0000256" key="7">
    <source>
        <dbReference type="SAM" id="MobiDB-lite"/>
    </source>
</evidence>
<keyword evidence="3" id="KW-0238">DNA-binding</keyword>
<dbReference type="AlphaFoldDB" id="A0A9P6Z0F7"/>
<dbReference type="InterPro" id="IPR011598">
    <property type="entry name" value="bHLH_dom"/>
</dbReference>
<gene>
    <name evidence="9" type="ORF">G6F50_007758</name>
</gene>
<evidence type="ECO:0000256" key="5">
    <source>
        <dbReference type="ARBA" id="ARBA00023242"/>
    </source>
</evidence>
<evidence type="ECO:0000256" key="2">
    <source>
        <dbReference type="ARBA" id="ARBA00023015"/>
    </source>
</evidence>
<protein>
    <recommendedName>
        <fullName evidence="8">BHLH domain-containing protein</fullName>
    </recommendedName>
</protein>